<dbReference type="EMBL" id="CP099799">
    <property type="protein sequence ID" value="USS02008.1"/>
    <property type="molecule type" value="Genomic_DNA"/>
</dbReference>
<dbReference type="Gene3D" id="3.40.190.10">
    <property type="entry name" value="Periplasmic binding protein-like II"/>
    <property type="match status" value="1"/>
</dbReference>
<evidence type="ECO:0000313" key="1">
    <source>
        <dbReference type="EMBL" id="USS02008.1"/>
    </source>
</evidence>
<sequence>MKSKLIKLATVTALVGLIGMSIFGCNKKDKADTTTKVKLNEVVRSVFYAPMYVAINEGFFEDERLEIDLTTGQGADTTHSYTQYI</sequence>
<protein>
    <submittedName>
        <fullName evidence="1">ABC transporter substrate-binding protein</fullName>
    </submittedName>
</protein>
<gene>
    <name evidence="1" type="ORF">NH397_06180</name>
</gene>
<reference evidence="1" key="1">
    <citation type="submission" date="2022-06" db="EMBL/GenBank/DDBJ databases">
        <authorList>
            <person name="Holder M.E."/>
            <person name="Ajami N.J."/>
            <person name="Petrosino J.F."/>
        </authorList>
    </citation>
    <scope>NUCLEOTIDE SEQUENCE</scope>
    <source>
        <strain evidence="1">RMA 8861</strain>
    </source>
</reference>
<name>A0ABY5B394_CLOSE</name>
<dbReference type="GeneID" id="303561757"/>
<accession>A0ABY5B394</accession>
<dbReference type="Proteomes" id="UP001055437">
    <property type="component" value="Chromosome"/>
</dbReference>
<proteinExistence type="predicted"/>
<dbReference type="RefSeq" id="WP_066677140.1">
    <property type="nucleotide sequence ID" value="NZ_CABMIZ010000023.1"/>
</dbReference>
<evidence type="ECO:0000313" key="2">
    <source>
        <dbReference type="Proteomes" id="UP001055437"/>
    </source>
</evidence>
<dbReference type="PROSITE" id="PS51257">
    <property type="entry name" value="PROKAR_LIPOPROTEIN"/>
    <property type="match status" value="1"/>
</dbReference>
<organism evidence="1 2">
    <name type="scientific">Clostridium septicum</name>
    <dbReference type="NCBI Taxonomy" id="1504"/>
    <lineage>
        <taxon>Bacteria</taxon>
        <taxon>Bacillati</taxon>
        <taxon>Bacillota</taxon>
        <taxon>Clostridia</taxon>
        <taxon>Eubacteriales</taxon>
        <taxon>Clostridiaceae</taxon>
        <taxon>Clostridium</taxon>
    </lineage>
</organism>
<keyword evidence="2" id="KW-1185">Reference proteome</keyword>